<accession>A0A8J3MU66</accession>
<keyword evidence="8" id="KW-1185">Reference proteome</keyword>
<gene>
    <name evidence="7" type="ORF">KSX_60530</name>
</gene>
<dbReference type="PANTHER" id="PTHR22981">
    <property type="entry name" value="3-HYDROXYISOBUTYRATE DEHYDROGENASE-RELATED"/>
    <property type="match status" value="1"/>
</dbReference>
<evidence type="ECO:0000256" key="1">
    <source>
        <dbReference type="ARBA" id="ARBA00009080"/>
    </source>
</evidence>
<name>A0A8J3MU66_9CHLR</name>
<dbReference type="InterPro" id="IPR015815">
    <property type="entry name" value="HIBADH-related"/>
</dbReference>
<dbReference type="GO" id="GO:0016616">
    <property type="term" value="F:oxidoreductase activity, acting on the CH-OH group of donors, NAD or NADP as acceptor"/>
    <property type="evidence" value="ECO:0007669"/>
    <property type="project" value="TreeGrafter"/>
</dbReference>
<feature type="active site" evidence="4">
    <location>
        <position position="122"/>
    </location>
</feature>
<dbReference type="GO" id="GO:0051287">
    <property type="term" value="F:NAD binding"/>
    <property type="evidence" value="ECO:0007669"/>
    <property type="project" value="InterPro"/>
</dbReference>
<dbReference type="InterPro" id="IPR029154">
    <property type="entry name" value="HIBADH-like_NADP-bd"/>
</dbReference>
<evidence type="ECO:0000313" key="8">
    <source>
        <dbReference type="Proteomes" id="UP000612362"/>
    </source>
</evidence>
<evidence type="ECO:0000256" key="2">
    <source>
        <dbReference type="ARBA" id="ARBA00023002"/>
    </source>
</evidence>
<dbReference type="SUPFAM" id="SSF51735">
    <property type="entry name" value="NAD(P)-binding Rossmann-fold domains"/>
    <property type="match status" value="1"/>
</dbReference>
<dbReference type="GO" id="GO:0050661">
    <property type="term" value="F:NADP binding"/>
    <property type="evidence" value="ECO:0007669"/>
    <property type="project" value="InterPro"/>
</dbReference>
<dbReference type="Pfam" id="PF03446">
    <property type="entry name" value="NAD_binding_2"/>
    <property type="match status" value="1"/>
</dbReference>
<dbReference type="EMBL" id="BNJF01000003">
    <property type="protein sequence ID" value="GHO47890.1"/>
    <property type="molecule type" value="Genomic_DNA"/>
</dbReference>
<protein>
    <submittedName>
        <fullName evidence="7">6-phosphogluconate dehydrogenase</fullName>
    </submittedName>
</protein>
<feature type="domain" description="6-phosphogluconate dehydrogenase NADP-binding" evidence="5">
    <location>
        <begin position="2"/>
        <end position="113"/>
    </location>
</feature>
<dbReference type="Gene3D" id="3.40.50.720">
    <property type="entry name" value="NAD(P)-binding Rossmann-like Domain"/>
    <property type="match status" value="1"/>
</dbReference>
<dbReference type="PANTHER" id="PTHR22981:SF7">
    <property type="entry name" value="3-HYDROXYISOBUTYRATE DEHYDROGENASE, MITOCHONDRIAL"/>
    <property type="match status" value="1"/>
</dbReference>
<dbReference type="Proteomes" id="UP000612362">
    <property type="component" value="Unassembled WGS sequence"/>
</dbReference>
<proteinExistence type="inferred from homology"/>
<dbReference type="PIRSF" id="PIRSF000103">
    <property type="entry name" value="HIBADH"/>
    <property type="match status" value="1"/>
</dbReference>
<dbReference type="SUPFAM" id="SSF48179">
    <property type="entry name" value="6-phosphogluconate dehydrogenase C-terminal domain-like"/>
    <property type="match status" value="1"/>
</dbReference>
<evidence type="ECO:0000259" key="5">
    <source>
        <dbReference type="Pfam" id="PF03446"/>
    </source>
</evidence>
<dbReference type="InterPro" id="IPR013328">
    <property type="entry name" value="6PGD_dom2"/>
</dbReference>
<dbReference type="InterPro" id="IPR008927">
    <property type="entry name" value="6-PGluconate_DH-like_C_sf"/>
</dbReference>
<organism evidence="7 8">
    <name type="scientific">Ktedonospora formicarum</name>
    <dbReference type="NCBI Taxonomy" id="2778364"/>
    <lineage>
        <taxon>Bacteria</taxon>
        <taxon>Bacillati</taxon>
        <taxon>Chloroflexota</taxon>
        <taxon>Ktedonobacteria</taxon>
        <taxon>Ktedonobacterales</taxon>
        <taxon>Ktedonobacteraceae</taxon>
        <taxon>Ktedonospora</taxon>
    </lineage>
</organism>
<comment type="caution">
    <text evidence="7">The sequence shown here is derived from an EMBL/GenBank/DDBJ whole genome shotgun (WGS) entry which is preliminary data.</text>
</comment>
<evidence type="ECO:0000259" key="6">
    <source>
        <dbReference type="Pfam" id="PF14833"/>
    </source>
</evidence>
<keyword evidence="3" id="KW-0520">NAD</keyword>
<dbReference type="InterPro" id="IPR006115">
    <property type="entry name" value="6PGDH_NADP-bd"/>
</dbReference>
<evidence type="ECO:0000256" key="3">
    <source>
        <dbReference type="ARBA" id="ARBA00023027"/>
    </source>
</evidence>
<dbReference type="Gene3D" id="1.10.1040.10">
    <property type="entry name" value="N-(1-d-carboxylethyl)-l-norvaline Dehydrogenase, domain 2"/>
    <property type="match status" value="1"/>
</dbReference>
<dbReference type="AlphaFoldDB" id="A0A8J3MU66"/>
<dbReference type="Pfam" id="PF14833">
    <property type="entry name" value="NAD_binding_11"/>
    <property type="match status" value="1"/>
</dbReference>
<keyword evidence="2" id="KW-0560">Oxidoreductase</keyword>
<comment type="similarity">
    <text evidence="1">Belongs to the HIBADH-related family.</text>
</comment>
<dbReference type="InterPro" id="IPR036291">
    <property type="entry name" value="NAD(P)-bd_dom_sf"/>
</dbReference>
<reference evidence="7" key="1">
    <citation type="submission" date="2020-10" db="EMBL/GenBank/DDBJ databases">
        <title>Taxonomic study of unclassified bacteria belonging to the class Ktedonobacteria.</title>
        <authorList>
            <person name="Yabe S."/>
            <person name="Wang C.M."/>
            <person name="Zheng Y."/>
            <person name="Sakai Y."/>
            <person name="Cavaletti L."/>
            <person name="Monciardini P."/>
            <person name="Donadio S."/>
        </authorList>
    </citation>
    <scope>NUCLEOTIDE SEQUENCE</scope>
    <source>
        <strain evidence="7">SOSP1-1</strain>
    </source>
</reference>
<sequence>MPGEVAAEVDVVITMLPDSPEVESVCFGPHGLVEGKTGELVLIDMSTVSPLATQALASRLSEVEIVMLDAPVSGGIWRAASGELTIMVGGEEEQVERWRELLNVLGSRVLHVGPTGHGALIKVINNVIVGMLLPAISEALTLGVKAGASLDTIRDVVATSSGNSYVFENWLPNTLFREDFTGGFALELMRKDIGLALEVGRELGVPLPEAALAYQIFTQAQGLGYGRQDMTAISKIYQQAANINIVTGQPYGTATQESAL</sequence>
<evidence type="ECO:0000256" key="4">
    <source>
        <dbReference type="PIRSR" id="PIRSR000103-1"/>
    </source>
</evidence>
<evidence type="ECO:0000313" key="7">
    <source>
        <dbReference type="EMBL" id="GHO47890.1"/>
    </source>
</evidence>
<feature type="domain" description="3-hydroxyisobutyrate dehydrogenase-like NAD-binding" evidence="6">
    <location>
        <begin position="116"/>
        <end position="236"/>
    </location>
</feature>